<evidence type="ECO:0000256" key="1">
    <source>
        <dbReference type="SAM" id="MobiDB-lite"/>
    </source>
</evidence>
<dbReference type="AlphaFoldDB" id="A0A0F9PUY7"/>
<feature type="region of interest" description="Disordered" evidence="1">
    <location>
        <begin position="1"/>
        <end position="61"/>
    </location>
</feature>
<proteinExistence type="predicted"/>
<gene>
    <name evidence="2" type="ORF">LCGC14_1093040</name>
</gene>
<name>A0A0F9PUY7_9ZZZZ</name>
<comment type="caution">
    <text evidence="2">The sequence shown here is derived from an EMBL/GenBank/DDBJ whole genome shotgun (WGS) entry which is preliminary data.</text>
</comment>
<protein>
    <submittedName>
        <fullName evidence="2">Uncharacterized protein</fullName>
    </submittedName>
</protein>
<dbReference type="EMBL" id="LAZR01004869">
    <property type="protein sequence ID" value="KKN04876.1"/>
    <property type="molecule type" value="Genomic_DNA"/>
</dbReference>
<organism evidence="2">
    <name type="scientific">marine sediment metagenome</name>
    <dbReference type="NCBI Taxonomy" id="412755"/>
    <lineage>
        <taxon>unclassified sequences</taxon>
        <taxon>metagenomes</taxon>
        <taxon>ecological metagenomes</taxon>
    </lineage>
</organism>
<reference evidence="2" key="1">
    <citation type="journal article" date="2015" name="Nature">
        <title>Complex archaea that bridge the gap between prokaryotes and eukaryotes.</title>
        <authorList>
            <person name="Spang A."/>
            <person name="Saw J.H."/>
            <person name="Jorgensen S.L."/>
            <person name="Zaremba-Niedzwiedzka K."/>
            <person name="Martijn J."/>
            <person name="Lind A.E."/>
            <person name="van Eijk R."/>
            <person name="Schleper C."/>
            <person name="Guy L."/>
            <person name="Ettema T.J."/>
        </authorList>
    </citation>
    <scope>NUCLEOTIDE SEQUENCE</scope>
</reference>
<accession>A0A0F9PUY7</accession>
<evidence type="ECO:0000313" key="2">
    <source>
        <dbReference type="EMBL" id="KKN04876.1"/>
    </source>
</evidence>
<sequence length="61" mass="6339">MSGLVGSGLDRSARLATIKGSPGRAIADAAKAELPGGDAEKRRKRARRNASPLTRDPLAIN</sequence>